<dbReference type="AlphaFoldDB" id="A0A9W7KNF3"/>
<accession>A0A9W7KNF3</accession>
<reference evidence="1 2" key="1">
    <citation type="submission" date="2018-07" db="EMBL/GenBank/DDBJ databases">
        <title>Genome sequence of Azospirillum sp. ATCC 49961.</title>
        <authorList>
            <person name="Sant'Anna F.H."/>
            <person name="Baldani J.I."/>
            <person name="Zilli J.E."/>
            <person name="Reis V.M."/>
            <person name="Hartmann A."/>
            <person name="Cruz L."/>
            <person name="de Souza E.M."/>
            <person name="de Oliveira Pedrosa F."/>
            <person name="Passaglia L.M.P."/>
        </authorList>
    </citation>
    <scope>NUCLEOTIDE SEQUENCE [LARGE SCALE GENOMIC DNA]</scope>
    <source>
        <strain evidence="1 2">ATCC 49961</strain>
    </source>
</reference>
<dbReference type="Proteomes" id="UP000480854">
    <property type="component" value="Unassembled WGS sequence"/>
</dbReference>
<protein>
    <submittedName>
        <fullName evidence="1">Helix-turn-helix domain-containing protein</fullName>
    </submittedName>
</protein>
<dbReference type="Pfam" id="PF13384">
    <property type="entry name" value="HTH_23"/>
    <property type="match status" value="1"/>
</dbReference>
<name>A0A9W7KNF3_9PROT</name>
<organism evidence="1 2">
    <name type="scientific">Roseomonas genomospecies 6</name>
    <dbReference type="NCBI Taxonomy" id="214106"/>
    <lineage>
        <taxon>Bacteria</taxon>
        <taxon>Pseudomonadati</taxon>
        <taxon>Pseudomonadota</taxon>
        <taxon>Alphaproteobacteria</taxon>
        <taxon>Acetobacterales</taxon>
        <taxon>Roseomonadaceae</taxon>
        <taxon>Roseomonas</taxon>
    </lineage>
</organism>
<comment type="caution">
    <text evidence="1">The sequence shown here is derived from an EMBL/GenBank/DDBJ whole genome shotgun (WGS) entry which is preliminary data.</text>
</comment>
<evidence type="ECO:0000313" key="2">
    <source>
        <dbReference type="Proteomes" id="UP000480854"/>
    </source>
</evidence>
<dbReference type="EMBL" id="QOKW01000048">
    <property type="protein sequence ID" value="KAA0675882.1"/>
    <property type="molecule type" value="Genomic_DNA"/>
</dbReference>
<evidence type="ECO:0000313" key="1">
    <source>
        <dbReference type="EMBL" id="KAA0675882.1"/>
    </source>
</evidence>
<keyword evidence="2" id="KW-1185">Reference proteome</keyword>
<gene>
    <name evidence="1" type="ORF">DS843_29560</name>
</gene>
<sequence>MKRLCIFRETPRERDPICPSAPALDRADPRIGCRHHDRSPPMRFVYVHSAAAPAGQFVQHIAAVADAHIVHDSSVDRARYDALLALLDDGEELLTPGLEHLGDTTRAALASLRRAMDAGIRVTLLREGLDGAVILQIAALLGALPGTEDAPRPLQGCRAYGRATLERVARILALSADGAPIRTIAATVGLSIATVVRVRHAHRSALSALRSADRLAECLGSAH</sequence>
<proteinExistence type="predicted"/>